<keyword evidence="1" id="KW-1133">Transmembrane helix</keyword>
<protein>
    <submittedName>
        <fullName evidence="2">Uncharacterized protein</fullName>
    </submittedName>
</protein>
<dbReference type="Proteomes" id="UP001476798">
    <property type="component" value="Unassembled WGS sequence"/>
</dbReference>
<accession>A0ABV0MGK9</accession>
<evidence type="ECO:0000313" key="2">
    <source>
        <dbReference type="EMBL" id="MEQ2158238.1"/>
    </source>
</evidence>
<reference evidence="2 3" key="1">
    <citation type="submission" date="2021-06" db="EMBL/GenBank/DDBJ databases">
        <authorList>
            <person name="Palmer J.M."/>
        </authorList>
    </citation>
    <scope>NUCLEOTIDE SEQUENCE [LARGE SCALE GENOMIC DNA]</scope>
    <source>
        <strain evidence="2 3">GA_2019</strain>
        <tissue evidence="2">Muscle</tissue>
    </source>
</reference>
<evidence type="ECO:0000313" key="3">
    <source>
        <dbReference type="Proteomes" id="UP001476798"/>
    </source>
</evidence>
<keyword evidence="1" id="KW-0812">Transmembrane</keyword>
<sequence length="147" mass="16982">MKVNNGLALHNQEVYSCYFCPPFGRDVPYFLRFYMLILQSLIVFFAASLLDAWDGLAALAFFPYKRPIRFQQGRVFSCCTNQWEAAAVLSDRGICELLLGELEGNNEDCKHGSRQRQNYFLSDFQGDDYCNSMLTSYIERTFLLIPI</sequence>
<dbReference type="EMBL" id="JAHRIO010000595">
    <property type="protein sequence ID" value="MEQ2158238.1"/>
    <property type="molecule type" value="Genomic_DNA"/>
</dbReference>
<evidence type="ECO:0000256" key="1">
    <source>
        <dbReference type="SAM" id="Phobius"/>
    </source>
</evidence>
<gene>
    <name evidence="2" type="ORF">GOODEAATRI_010249</name>
</gene>
<feature type="transmembrane region" description="Helical" evidence="1">
    <location>
        <begin position="33"/>
        <end position="62"/>
    </location>
</feature>
<comment type="caution">
    <text evidence="2">The sequence shown here is derived from an EMBL/GenBank/DDBJ whole genome shotgun (WGS) entry which is preliminary data.</text>
</comment>
<organism evidence="2 3">
    <name type="scientific">Goodea atripinnis</name>
    <dbReference type="NCBI Taxonomy" id="208336"/>
    <lineage>
        <taxon>Eukaryota</taxon>
        <taxon>Metazoa</taxon>
        <taxon>Chordata</taxon>
        <taxon>Craniata</taxon>
        <taxon>Vertebrata</taxon>
        <taxon>Euteleostomi</taxon>
        <taxon>Actinopterygii</taxon>
        <taxon>Neopterygii</taxon>
        <taxon>Teleostei</taxon>
        <taxon>Neoteleostei</taxon>
        <taxon>Acanthomorphata</taxon>
        <taxon>Ovalentaria</taxon>
        <taxon>Atherinomorphae</taxon>
        <taxon>Cyprinodontiformes</taxon>
        <taxon>Goodeidae</taxon>
        <taxon>Goodea</taxon>
    </lineage>
</organism>
<keyword evidence="1" id="KW-0472">Membrane</keyword>
<name>A0ABV0MGK9_9TELE</name>
<keyword evidence="3" id="KW-1185">Reference proteome</keyword>
<proteinExistence type="predicted"/>